<dbReference type="SUPFAM" id="SSF48452">
    <property type="entry name" value="TPR-like"/>
    <property type="match status" value="2"/>
</dbReference>
<dbReference type="GO" id="GO:0003677">
    <property type="term" value="F:DNA binding"/>
    <property type="evidence" value="ECO:0007669"/>
    <property type="project" value="UniProtKB-UniRule"/>
</dbReference>
<dbReference type="InterPro" id="IPR001867">
    <property type="entry name" value="OmpR/PhoB-type_DNA-bd"/>
</dbReference>
<dbReference type="PROSITE" id="PS51755">
    <property type="entry name" value="OMPR_PHOB"/>
    <property type="match status" value="1"/>
</dbReference>
<evidence type="ECO:0000259" key="5">
    <source>
        <dbReference type="PROSITE" id="PS51755"/>
    </source>
</evidence>
<evidence type="ECO:0000313" key="7">
    <source>
        <dbReference type="Proteomes" id="UP000005940"/>
    </source>
</evidence>
<dbReference type="RefSeq" id="WP_130584577.1">
    <property type="nucleotide sequence ID" value="NZ_CP029159.1"/>
</dbReference>
<feature type="domain" description="OmpR/PhoB-type" evidence="5">
    <location>
        <begin position="1"/>
        <end position="112"/>
    </location>
</feature>
<dbReference type="Gene3D" id="1.25.40.10">
    <property type="entry name" value="Tetratricopeptide repeat domain"/>
    <property type="match status" value="2"/>
</dbReference>
<sequence>MRYSVLGTTQVHRDDGTPVPLGGARLRALLGALALSPGRPVPAGTLVDEVWAGEPPADATGALQALIGRLRRAVGAAAVSSDAGGYRLAADPDDIDLHRFTRLAGEGARALAEDDPVKALGILDEALALWRGPALADLPDDGRAEAARAEARRRAAVKDRLAALVALGRAAECLPELAAACAADPLDEPLHALRIRALRATGRPAEALAAYEEVRSRLAGRLGTDPGPELRTLYAELLAPAGTPAPAVPATPPAPAAPSAARGNLRARLTSFVGREDDLGALRHDLRSARLVTLTGTGGAGKTRLSQEAGEREADAYPDGVWLAELAPVDDPESVPETVLLGLGARQTVLRGAGSEELRAEALAADPLARLVEHCRYRRMLLIVDNCEHVVGAAAGLVARVLESCPGVTVLATSREPLGVPGELVRPVGPLHRDAALRLLGERGAAARPGFTVTDDPRAAAEICRRLDGLPLAIELAAARLRMLTTRQIADRLDDRFRLLTGGSRTVLPRQQTLRAVVDWSWDLLDHHERTVLRRLSVFAGGCDLAAVEAVCADPRARDGGGTDALTALGSLVDKSLVVAAPGDGSAMRYRLLETVAEYAADRLDAAGERDAAERRHLVHYRELARATDPLLRCSEQLAGLRLFDLEYENLRTALRRAVAARDEQETLCLVMYLGWYWQLKDLRTESHHWCAAARELGPDPFAPETGPAEPLFERFTDAPPPMGPELLAEARRGNELLRMVTLNRDFDLWTTPENLARLRQITRVYRSDLPQVCRFPGNMWFFAVLLTDDGTRLPDMLDTLVRSCREYGYEWELAAAVQFRSNVLSDRSPWSEEAFVSADEARQIFTRLGDSWGAAEALAARAEARERRGDFALAVADYEEAMVYVERIGAPSQVAVLRARLGGALLELGGASAERGEAIVRDVVTAQGERVHEATAVSRILLGMWLGRTGRRDEARELLSGLMELFGASRLLVFHGMVKGYLAWLDHQDGRHREAYEAAVDAMRMSAEPLSTMIAPQFLATHLVTVAGTLAAVDPGRAGDAARLLAVADARRLPGACLPAWEREARELIGAELRAALGDAEFTAAYEEGGGLSVEEATALV</sequence>
<evidence type="ECO:0000256" key="2">
    <source>
        <dbReference type="ARBA" id="ARBA00023012"/>
    </source>
</evidence>
<dbReference type="PANTHER" id="PTHR47691">
    <property type="entry name" value="REGULATOR-RELATED"/>
    <property type="match status" value="1"/>
</dbReference>
<evidence type="ECO:0000256" key="4">
    <source>
        <dbReference type="PROSITE-ProRule" id="PRU01091"/>
    </source>
</evidence>
<keyword evidence="7" id="KW-1185">Reference proteome</keyword>
<dbReference type="InterPro" id="IPR005158">
    <property type="entry name" value="BTAD"/>
</dbReference>
<accession>A0A7G3UHY0</accession>
<dbReference type="InterPro" id="IPR016032">
    <property type="entry name" value="Sig_transdc_resp-reg_C-effctor"/>
</dbReference>
<dbReference type="InterPro" id="IPR036388">
    <property type="entry name" value="WH-like_DNA-bd_sf"/>
</dbReference>
<keyword evidence="2" id="KW-0902">Two-component regulatory system</keyword>
<protein>
    <submittedName>
        <fullName evidence="6">AfsR family transcriptional regulator</fullName>
    </submittedName>
</protein>
<reference evidence="6 7" key="1">
    <citation type="journal article" date="2012" name="J. Bacteriol.">
        <title>Draft genome of Streptomyces tsukubaensis NRRL 18488, the producer of the clinically important immunosuppressant tacrolimus (FK506).</title>
        <authorList>
            <person name="Barreiro C."/>
            <person name="Prieto C."/>
            <person name="Sola-Landa A."/>
            <person name="Solera E."/>
            <person name="Martinez-Castro M."/>
            <person name="Perez-Redondo R."/>
            <person name="Garcia-Estrada C."/>
            <person name="Aparicio J.F."/>
            <person name="Fernandez-Martinez L.T."/>
            <person name="Santos-Aberturas J."/>
            <person name="Salehi-Najafabadi Z."/>
            <person name="Rodriguez-Garcia A."/>
            <person name="Tauch A."/>
            <person name="Martin J.F."/>
        </authorList>
    </citation>
    <scope>NUCLEOTIDE SEQUENCE [LARGE SCALE GENOMIC DNA]</scope>
    <source>
        <strain evidence="7">DSM 42081 / NBRC 108919 / NRRL 18488 / 9993</strain>
    </source>
</reference>
<dbReference type="GO" id="GO:0000160">
    <property type="term" value="P:phosphorelay signal transduction system"/>
    <property type="evidence" value="ECO:0007669"/>
    <property type="project" value="UniProtKB-KW"/>
</dbReference>
<comment type="similarity">
    <text evidence="1">Belongs to the AfsR/DnrI/RedD regulatory family.</text>
</comment>
<name>A0A7G3UHY0_STRT9</name>
<gene>
    <name evidence="6" type="ORF">STSU_025940</name>
</gene>
<dbReference type="SMART" id="SM01043">
    <property type="entry name" value="BTAD"/>
    <property type="match status" value="1"/>
</dbReference>
<dbReference type="Pfam" id="PF25872">
    <property type="entry name" value="HTH_77"/>
    <property type="match status" value="1"/>
</dbReference>
<dbReference type="SUPFAM" id="SSF52540">
    <property type="entry name" value="P-loop containing nucleoside triphosphate hydrolases"/>
    <property type="match status" value="1"/>
</dbReference>
<proteinExistence type="inferred from homology"/>
<dbReference type="EMBL" id="CP029159">
    <property type="protein sequence ID" value="QKM70057.1"/>
    <property type="molecule type" value="Genomic_DNA"/>
</dbReference>
<feature type="DNA-binding region" description="OmpR/PhoB-type" evidence="4">
    <location>
        <begin position="1"/>
        <end position="112"/>
    </location>
</feature>
<dbReference type="AlphaFoldDB" id="A0A7G3UHY0"/>
<dbReference type="GO" id="GO:0006355">
    <property type="term" value="P:regulation of DNA-templated transcription"/>
    <property type="evidence" value="ECO:0007669"/>
    <property type="project" value="InterPro"/>
</dbReference>
<keyword evidence="3 4" id="KW-0238">DNA-binding</keyword>
<dbReference type="CDD" id="cd15831">
    <property type="entry name" value="BTAD"/>
    <property type="match status" value="1"/>
</dbReference>
<evidence type="ECO:0000313" key="6">
    <source>
        <dbReference type="EMBL" id="QKM70057.1"/>
    </source>
</evidence>
<dbReference type="Proteomes" id="UP000005940">
    <property type="component" value="Chromosome"/>
</dbReference>
<dbReference type="Pfam" id="PF03704">
    <property type="entry name" value="BTAD"/>
    <property type="match status" value="1"/>
</dbReference>
<dbReference type="InterPro" id="IPR027417">
    <property type="entry name" value="P-loop_NTPase"/>
</dbReference>
<dbReference type="PRINTS" id="PR00364">
    <property type="entry name" value="DISEASERSIST"/>
</dbReference>
<dbReference type="PANTHER" id="PTHR47691:SF3">
    <property type="entry name" value="HTH-TYPE TRANSCRIPTIONAL REGULATOR RV0890C-RELATED"/>
    <property type="match status" value="1"/>
</dbReference>
<dbReference type="InterPro" id="IPR058852">
    <property type="entry name" value="HTH_77"/>
</dbReference>
<organism evidence="6 7">
    <name type="scientific">Streptomyces tsukubensis (strain DSM 42081 / NBRC 108919 / NRRL 18488 / 9993)</name>
    <dbReference type="NCBI Taxonomy" id="1114943"/>
    <lineage>
        <taxon>Bacteria</taxon>
        <taxon>Bacillati</taxon>
        <taxon>Actinomycetota</taxon>
        <taxon>Actinomycetes</taxon>
        <taxon>Kitasatosporales</taxon>
        <taxon>Streptomycetaceae</taxon>
        <taxon>Streptomyces</taxon>
    </lineage>
</organism>
<dbReference type="InterPro" id="IPR011990">
    <property type="entry name" value="TPR-like_helical_dom_sf"/>
</dbReference>
<evidence type="ECO:0000256" key="1">
    <source>
        <dbReference type="ARBA" id="ARBA00005820"/>
    </source>
</evidence>
<dbReference type="Gene3D" id="1.10.10.10">
    <property type="entry name" value="Winged helix-like DNA-binding domain superfamily/Winged helix DNA-binding domain"/>
    <property type="match status" value="1"/>
</dbReference>
<dbReference type="SUPFAM" id="SSF46894">
    <property type="entry name" value="C-terminal effector domain of the bipartite response regulators"/>
    <property type="match status" value="1"/>
</dbReference>
<evidence type="ECO:0000256" key="3">
    <source>
        <dbReference type="ARBA" id="ARBA00023125"/>
    </source>
</evidence>
<dbReference type="SMART" id="SM00862">
    <property type="entry name" value="Trans_reg_C"/>
    <property type="match status" value="1"/>
</dbReference>